<evidence type="ECO:0000256" key="9">
    <source>
        <dbReference type="RuleBase" id="RU369079"/>
    </source>
</evidence>
<evidence type="ECO:0000256" key="8">
    <source>
        <dbReference type="ARBA" id="ARBA00038436"/>
    </source>
</evidence>
<feature type="transmembrane region" description="Helical" evidence="9">
    <location>
        <begin position="88"/>
        <end position="108"/>
    </location>
</feature>
<reference evidence="12" key="1">
    <citation type="journal article" date="2019" name="Int. J. Syst. Evol. Microbiol.">
        <title>The Global Catalogue of Microorganisms (GCM) 10K type strain sequencing project: providing services to taxonomists for standard genome sequencing and annotation.</title>
        <authorList>
            <consortium name="The Broad Institute Genomics Platform"/>
            <consortium name="The Broad Institute Genome Sequencing Center for Infectious Disease"/>
            <person name="Wu L."/>
            <person name="Ma J."/>
        </authorList>
    </citation>
    <scope>NUCLEOTIDE SEQUENCE [LARGE SCALE GENOMIC DNA]</scope>
    <source>
        <strain evidence="12">NBRC 15640</strain>
    </source>
</reference>
<dbReference type="PANTHER" id="PTHR35011">
    <property type="entry name" value="2,3-DIKETO-L-GULONATE TRAP TRANSPORTER SMALL PERMEASE PROTEIN YIAM"/>
    <property type="match status" value="1"/>
</dbReference>
<comment type="similarity">
    <text evidence="8 9">Belongs to the TRAP transporter small permease family.</text>
</comment>
<protein>
    <recommendedName>
        <fullName evidence="9">TRAP transporter small permease protein</fullName>
    </recommendedName>
</protein>
<dbReference type="Proteomes" id="UP001156690">
    <property type="component" value="Unassembled WGS sequence"/>
</dbReference>
<keyword evidence="12" id="KW-1185">Reference proteome</keyword>
<evidence type="ECO:0000259" key="10">
    <source>
        <dbReference type="Pfam" id="PF04290"/>
    </source>
</evidence>
<accession>A0AAV5NT95</accession>
<comment type="caution">
    <text evidence="11">The sequence shown here is derived from an EMBL/GenBank/DDBJ whole genome shotgun (WGS) entry which is preliminary data.</text>
</comment>
<keyword evidence="4 9" id="KW-0997">Cell inner membrane</keyword>
<feature type="transmembrane region" description="Helical" evidence="9">
    <location>
        <begin position="128"/>
        <end position="149"/>
    </location>
</feature>
<feature type="transmembrane region" description="Helical" evidence="9">
    <location>
        <begin position="54"/>
        <end position="76"/>
    </location>
</feature>
<evidence type="ECO:0000313" key="11">
    <source>
        <dbReference type="EMBL" id="GLQ73713.1"/>
    </source>
</evidence>
<keyword evidence="7 9" id="KW-0472">Membrane</keyword>
<dbReference type="RefSeq" id="WP_126608465.1">
    <property type="nucleotide sequence ID" value="NZ_AP025144.1"/>
</dbReference>
<evidence type="ECO:0000256" key="1">
    <source>
        <dbReference type="ARBA" id="ARBA00004429"/>
    </source>
</evidence>
<dbReference type="EMBL" id="BSNX01000037">
    <property type="protein sequence ID" value="GLQ73713.1"/>
    <property type="molecule type" value="Genomic_DNA"/>
</dbReference>
<name>A0AAV5NT95_9VIBR</name>
<evidence type="ECO:0000256" key="5">
    <source>
        <dbReference type="ARBA" id="ARBA00022692"/>
    </source>
</evidence>
<comment type="function">
    <text evidence="9">Part of the tripartite ATP-independent periplasmic (TRAP) transport system.</text>
</comment>
<dbReference type="InterPro" id="IPR007387">
    <property type="entry name" value="TRAP_DctQ"/>
</dbReference>
<dbReference type="PANTHER" id="PTHR35011:SF11">
    <property type="entry name" value="TRAP TRANSPORTER SMALL PERMEASE PROTEIN"/>
    <property type="match status" value="1"/>
</dbReference>
<evidence type="ECO:0000256" key="6">
    <source>
        <dbReference type="ARBA" id="ARBA00022989"/>
    </source>
</evidence>
<feature type="transmembrane region" description="Helical" evidence="9">
    <location>
        <begin position="12"/>
        <end position="34"/>
    </location>
</feature>
<dbReference type="GO" id="GO:0022857">
    <property type="term" value="F:transmembrane transporter activity"/>
    <property type="evidence" value="ECO:0007669"/>
    <property type="project" value="UniProtKB-UniRule"/>
</dbReference>
<keyword evidence="2 9" id="KW-0813">Transport</keyword>
<feature type="domain" description="Tripartite ATP-independent periplasmic transporters DctQ component" evidence="10">
    <location>
        <begin position="24"/>
        <end position="150"/>
    </location>
</feature>
<keyword evidence="3" id="KW-1003">Cell membrane</keyword>
<gene>
    <name evidence="11" type="ORF">GCM10007932_30730</name>
</gene>
<dbReference type="Pfam" id="PF04290">
    <property type="entry name" value="DctQ"/>
    <property type="match status" value="1"/>
</dbReference>
<evidence type="ECO:0000256" key="2">
    <source>
        <dbReference type="ARBA" id="ARBA00022448"/>
    </source>
</evidence>
<evidence type="ECO:0000256" key="7">
    <source>
        <dbReference type="ARBA" id="ARBA00023136"/>
    </source>
</evidence>
<keyword evidence="5 9" id="KW-0812">Transmembrane</keyword>
<proteinExistence type="inferred from homology"/>
<evidence type="ECO:0000256" key="3">
    <source>
        <dbReference type="ARBA" id="ARBA00022475"/>
    </source>
</evidence>
<keyword evidence="6 9" id="KW-1133">Transmembrane helix</keyword>
<organism evidence="11 12">
    <name type="scientific">Vibrio penaeicida</name>
    <dbReference type="NCBI Taxonomy" id="104609"/>
    <lineage>
        <taxon>Bacteria</taxon>
        <taxon>Pseudomonadati</taxon>
        <taxon>Pseudomonadota</taxon>
        <taxon>Gammaproteobacteria</taxon>
        <taxon>Vibrionales</taxon>
        <taxon>Vibrionaceae</taxon>
        <taxon>Vibrio</taxon>
    </lineage>
</organism>
<dbReference type="GO" id="GO:0005886">
    <property type="term" value="C:plasma membrane"/>
    <property type="evidence" value="ECO:0007669"/>
    <property type="project" value="UniProtKB-SubCell"/>
</dbReference>
<dbReference type="GO" id="GO:0015740">
    <property type="term" value="P:C4-dicarboxylate transport"/>
    <property type="evidence" value="ECO:0007669"/>
    <property type="project" value="TreeGrafter"/>
</dbReference>
<comment type="subunit">
    <text evidence="9">The complex comprises the extracytoplasmic solute receptor protein and the two transmembrane proteins.</text>
</comment>
<dbReference type="InterPro" id="IPR055348">
    <property type="entry name" value="DctQ"/>
</dbReference>
<evidence type="ECO:0000256" key="4">
    <source>
        <dbReference type="ARBA" id="ARBA00022519"/>
    </source>
</evidence>
<sequence length="161" mass="17762">MMSLLITKLNQIVAWVANRLLELIVVITVMQVVLRYVFNKPTSWSEEVAMLFLVWYGMLSIAVGVKTHSHVAITYLRDKAPMPIGKSLDYFAYLCIAGFSFILLMNAQTLVNIAGAQILPASGLPKQLLYYSAVVGAILTLINAITNIVTGDVREKEEGSL</sequence>
<evidence type="ECO:0000313" key="12">
    <source>
        <dbReference type="Proteomes" id="UP001156690"/>
    </source>
</evidence>
<comment type="subcellular location">
    <subcellularLocation>
        <location evidence="1 9">Cell inner membrane</location>
        <topology evidence="1 9">Multi-pass membrane protein</topology>
    </subcellularLocation>
</comment>
<dbReference type="AlphaFoldDB" id="A0AAV5NT95"/>